<keyword evidence="4 10" id="KW-0547">Nucleotide-binding</keyword>
<dbReference type="Gene3D" id="3.40.1190.10">
    <property type="entry name" value="Mur-like, catalytic domain"/>
    <property type="match status" value="1"/>
</dbReference>
<evidence type="ECO:0000313" key="15">
    <source>
        <dbReference type="EMBL" id="UQZ87055.1"/>
    </source>
</evidence>
<dbReference type="SUPFAM" id="SSF63418">
    <property type="entry name" value="MurE/MurF N-terminal domain"/>
    <property type="match status" value="1"/>
</dbReference>
<dbReference type="InterPro" id="IPR036615">
    <property type="entry name" value="Mur_ligase_C_dom_sf"/>
</dbReference>
<evidence type="ECO:0000256" key="3">
    <source>
        <dbReference type="ARBA" id="ARBA00022618"/>
    </source>
</evidence>
<dbReference type="HAMAP" id="MF_02019">
    <property type="entry name" value="MurF"/>
    <property type="match status" value="1"/>
</dbReference>
<evidence type="ECO:0000256" key="5">
    <source>
        <dbReference type="ARBA" id="ARBA00022840"/>
    </source>
</evidence>
<keyword evidence="16" id="KW-1185">Reference proteome</keyword>
<evidence type="ECO:0000313" key="16">
    <source>
        <dbReference type="Proteomes" id="UP001057134"/>
    </source>
</evidence>
<dbReference type="Gene3D" id="3.90.190.20">
    <property type="entry name" value="Mur ligase, C-terminal domain"/>
    <property type="match status" value="1"/>
</dbReference>
<keyword evidence="6 10" id="KW-0133">Cell shape</keyword>
<dbReference type="GO" id="GO:0047480">
    <property type="term" value="F:UDP-N-acetylmuramoyl-tripeptide-D-alanyl-D-alanine ligase activity"/>
    <property type="evidence" value="ECO:0007669"/>
    <property type="project" value="UniProtKB-EC"/>
</dbReference>
<keyword evidence="1 10" id="KW-0963">Cytoplasm</keyword>
<dbReference type="InterPro" id="IPR000713">
    <property type="entry name" value="Mur_ligase_N"/>
</dbReference>
<comment type="subcellular location">
    <subcellularLocation>
        <location evidence="10 11">Cytoplasm</location>
    </subcellularLocation>
</comment>
<keyword evidence="7 10" id="KW-0573">Peptidoglycan synthesis</keyword>
<comment type="function">
    <text evidence="10 11">Involved in cell wall formation. Catalyzes the final step in the synthesis of UDP-N-acetylmuramoyl-pentapeptide, the precursor of murein.</text>
</comment>
<evidence type="ECO:0000259" key="14">
    <source>
        <dbReference type="Pfam" id="PF08245"/>
    </source>
</evidence>
<name>A0ABY4RZ21_9BACL</name>
<dbReference type="SUPFAM" id="SSF53244">
    <property type="entry name" value="MurD-like peptide ligases, peptide-binding domain"/>
    <property type="match status" value="1"/>
</dbReference>
<proteinExistence type="inferred from homology"/>
<comment type="similarity">
    <text evidence="10">Belongs to the MurCDEF family. MurF subfamily.</text>
</comment>
<comment type="pathway">
    <text evidence="10 11">Cell wall biogenesis; peptidoglycan biosynthesis.</text>
</comment>
<keyword evidence="3 10" id="KW-0132">Cell division</keyword>
<feature type="binding site" evidence="10">
    <location>
        <begin position="96"/>
        <end position="102"/>
    </location>
    <ligand>
        <name>ATP</name>
        <dbReference type="ChEBI" id="CHEBI:30616"/>
    </ligand>
</feature>
<dbReference type="InterPro" id="IPR036565">
    <property type="entry name" value="Mur-like_cat_sf"/>
</dbReference>
<dbReference type="InterPro" id="IPR013221">
    <property type="entry name" value="Mur_ligase_cen"/>
</dbReference>
<evidence type="ECO:0000259" key="12">
    <source>
        <dbReference type="Pfam" id="PF01225"/>
    </source>
</evidence>
<evidence type="ECO:0000256" key="6">
    <source>
        <dbReference type="ARBA" id="ARBA00022960"/>
    </source>
</evidence>
<dbReference type="NCBIfam" id="TIGR01143">
    <property type="entry name" value="murF"/>
    <property type="match status" value="1"/>
</dbReference>
<dbReference type="InterPro" id="IPR004101">
    <property type="entry name" value="Mur_ligase_C"/>
</dbReference>
<protein>
    <recommendedName>
        <fullName evidence="10 11">UDP-N-acetylmuramoyl-tripeptide--D-alanyl-D-alanine ligase</fullName>
        <ecNumber evidence="10 11">6.3.2.10</ecNumber>
    </recommendedName>
    <alternativeName>
        <fullName evidence="10">D-alanyl-D-alanine-adding enzyme</fullName>
    </alternativeName>
</protein>
<keyword evidence="8 10" id="KW-0131">Cell cycle</keyword>
<reference evidence="15" key="2">
    <citation type="journal article" date="2021" name="J Anim Sci Technol">
        <title>Complete genome sequence of Paenibacillus konkukensis sp. nov. SK3146 as a potential probiotic strain.</title>
        <authorList>
            <person name="Jung H.I."/>
            <person name="Park S."/>
            <person name="Niu K.M."/>
            <person name="Lee S.W."/>
            <person name="Kothari D."/>
            <person name="Yi K.J."/>
            <person name="Kim S.K."/>
        </authorList>
    </citation>
    <scope>NUCLEOTIDE SEQUENCE</scope>
    <source>
        <strain evidence="15">SK3146</strain>
    </source>
</reference>
<keyword evidence="5 10" id="KW-0067">ATP-binding</keyword>
<dbReference type="InterPro" id="IPR005863">
    <property type="entry name" value="UDP-N-AcMur_synth"/>
</dbReference>
<dbReference type="Pfam" id="PF08245">
    <property type="entry name" value="Mur_ligase_M"/>
    <property type="match status" value="1"/>
</dbReference>
<evidence type="ECO:0000259" key="13">
    <source>
        <dbReference type="Pfam" id="PF02875"/>
    </source>
</evidence>
<dbReference type="PANTHER" id="PTHR43024:SF1">
    <property type="entry name" value="UDP-N-ACETYLMURAMOYL-TRIPEPTIDE--D-ALANYL-D-ALANINE LIGASE"/>
    <property type="match status" value="1"/>
</dbReference>
<dbReference type="Pfam" id="PF02875">
    <property type="entry name" value="Mur_ligase_C"/>
    <property type="match status" value="1"/>
</dbReference>
<dbReference type="SUPFAM" id="SSF53623">
    <property type="entry name" value="MurD-like peptide ligases, catalytic domain"/>
    <property type="match status" value="1"/>
</dbReference>
<evidence type="ECO:0000256" key="10">
    <source>
        <dbReference type="HAMAP-Rule" id="MF_02019"/>
    </source>
</evidence>
<dbReference type="EC" id="6.3.2.10" evidence="10 11"/>
<feature type="domain" description="Mur ligase N-terminal catalytic" evidence="12">
    <location>
        <begin position="9"/>
        <end position="84"/>
    </location>
</feature>
<dbReference type="PANTHER" id="PTHR43024">
    <property type="entry name" value="UDP-N-ACETYLMURAMOYL-TRIPEPTIDE--D-ALANYL-D-ALANINE LIGASE"/>
    <property type="match status" value="1"/>
</dbReference>
<reference evidence="15" key="1">
    <citation type="submission" date="2018-02" db="EMBL/GenBank/DDBJ databases">
        <authorList>
            <person name="Kim S.-K."/>
            <person name="Jung H.-I."/>
            <person name="Lee S.-W."/>
        </authorList>
    </citation>
    <scope>NUCLEOTIDE SEQUENCE</scope>
    <source>
        <strain evidence="15">SK3146</strain>
    </source>
</reference>
<dbReference type="Gene3D" id="3.40.1390.10">
    <property type="entry name" value="MurE/MurF, N-terminal domain"/>
    <property type="match status" value="1"/>
</dbReference>
<keyword evidence="9 10" id="KW-0961">Cell wall biogenesis/degradation</keyword>
<dbReference type="InterPro" id="IPR051046">
    <property type="entry name" value="MurCDEF_CellWall_CoF430Synth"/>
</dbReference>
<dbReference type="Pfam" id="PF01225">
    <property type="entry name" value="Mur_ligase"/>
    <property type="match status" value="1"/>
</dbReference>
<evidence type="ECO:0000256" key="11">
    <source>
        <dbReference type="RuleBase" id="RU004136"/>
    </source>
</evidence>
<organism evidence="15 16">
    <name type="scientific">Paenibacillus konkukensis</name>
    <dbReference type="NCBI Taxonomy" id="2020716"/>
    <lineage>
        <taxon>Bacteria</taxon>
        <taxon>Bacillati</taxon>
        <taxon>Bacillota</taxon>
        <taxon>Bacilli</taxon>
        <taxon>Bacillales</taxon>
        <taxon>Paenibacillaceae</taxon>
        <taxon>Paenibacillus</taxon>
    </lineage>
</organism>
<dbReference type="EMBL" id="CP027059">
    <property type="protein sequence ID" value="UQZ87055.1"/>
    <property type="molecule type" value="Genomic_DNA"/>
</dbReference>
<sequence>MTAGAESLTVHGVSKDTRTLQEGNLYVPLIGESFDGHQFVKDAAAKGAVASLWQKDRHPRPADIPLIVVDDTLEALQRLAKAYRLELPVRIVGITGSNGKTTTKDMTASVLGSSFQVHKTLGNYNNHIGLPLTLLQLDENTEIAVLEMGMSGRGEIRFLSELAEPELVIITNIGEAHLLQLGSREEIARAKTEILAGLQEDGTLIYNGDEPLIEQVLPELAQGGMKASRYHRVRFGAKEDNDLYPIDVRMDQSGTHFGIRRFDGVSFYIPLLGFHNVVNALAAVAAGIHFGIPAVVIAEGLKQSVMTGMRIEMLKAPSGLTILNDAYNASPTSMNAALSLLQELQGYKRKAVVLGDMLELGEQEAEFHREIGRLLDPKRIDRVYVFGTLARHIAEEAARTYSPGHVVVFNDKSRLAQAVASFVGPEDVVLVKGSRGMKLEQVVSLLQQL</sequence>
<evidence type="ECO:0000256" key="1">
    <source>
        <dbReference type="ARBA" id="ARBA00022490"/>
    </source>
</evidence>
<gene>
    <name evidence="15" type="primary">murF_2</name>
    <name evidence="10" type="synonym">murF</name>
    <name evidence="15" type="ORF">SK3146_06348</name>
</gene>
<evidence type="ECO:0000256" key="7">
    <source>
        <dbReference type="ARBA" id="ARBA00022984"/>
    </source>
</evidence>
<feature type="domain" description="Mur ligase central" evidence="14">
    <location>
        <begin position="94"/>
        <end position="286"/>
    </location>
</feature>
<comment type="catalytic activity">
    <reaction evidence="10 11">
        <text>D-alanyl-D-alanine + UDP-N-acetyl-alpha-D-muramoyl-L-alanyl-gamma-D-glutamyl-meso-2,6-diaminopimelate + ATP = UDP-N-acetyl-alpha-D-muramoyl-L-alanyl-gamma-D-glutamyl-meso-2,6-diaminopimeloyl-D-alanyl-D-alanine + ADP + phosphate + H(+)</text>
        <dbReference type="Rhea" id="RHEA:28374"/>
        <dbReference type="ChEBI" id="CHEBI:15378"/>
        <dbReference type="ChEBI" id="CHEBI:30616"/>
        <dbReference type="ChEBI" id="CHEBI:43474"/>
        <dbReference type="ChEBI" id="CHEBI:57822"/>
        <dbReference type="ChEBI" id="CHEBI:61386"/>
        <dbReference type="ChEBI" id="CHEBI:83905"/>
        <dbReference type="ChEBI" id="CHEBI:456216"/>
        <dbReference type="EC" id="6.3.2.10"/>
    </reaction>
</comment>
<accession>A0ABY4RZ21</accession>
<evidence type="ECO:0000256" key="9">
    <source>
        <dbReference type="ARBA" id="ARBA00023316"/>
    </source>
</evidence>
<keyword evidence="2 10" id="KW-0436">Ligase</keyword>
<feature type="domain" description="Mur ligase C-terminal" evidence="13">
    <location>
        <begin position="309"/>
        <end position="435"/>
    </location>
</feature>
<evidence type="ECO:0000256" key="2">
    <source>
        <dbReference type="ARBA" id="ARBA00022598"/>
    </source>
</evidence>
<dbReference type="Proteomes" id="UP001057134">
    <property type="component" value="Chromosome"/>
</dbReference>
<evidence type="ECO:0000256" key="4">
    <source>
        <dbReference type="ARBA" id="ARBA00022741"/>
    </source>
</evidence>
<dbReference type="InterPro" id="IPR035911">
    <property type="entry name" value="MurE/MurF_N"/>
</dbReference>
<evidence type="ECO:0000256" key="8">
    <source>
        <dbReference type="ARBA" id="ARBA00023306"/>
    </source>
</evidence>